<dbReference type="Proteomes" id="UP000199494">
    <property type="component" value="Unassembled WGS sequence"/>
</dbReference>
<evidence type="ECO:0000256" key="6">
    <source>
        <dbReference type="PROSITE-ProRule" id="PRU00339"/>
    </source>
</evidence>
<dbReference type="InterPro" id="IPR036388">
    <property type="entry name" value="WH-like_DNA-bd_sf"/>
</dbReference>
<feature type="repeat" description="TPR" evidence="6">
    <location>
        <begin position="305"/>
        <end position="338"/>
    </location>
</feature>
<dbReference type="InterPro" id="IPR019734">
    <property type="entry name" value="TPR_rpt"/>
</dbReference>
<dbReference type="GO" id="GO:0005737">
    <property type="term" value="C:cytoplasm"/>
    <property type="evidence" value="ECO:0007669"/>
    <property type="project" value="UniProtKB-SubCell"/>
</dbReference>
<dbReference type="InterPro" id="IPR051476">
    <property type="entry name" value="Bac_ResReg_Asp_Phosphatase"/>
</dbReference>
<organism evidence="7 8">
    <name type="scientific">Prauserella marina</name>
    <dbReference type="NCBI Taxonomy" id="530584"/>
    <lineage>
        <taxon>Bacteria</taxon>
        <taxon>Bacillati</taxon>
        <taxon>Actinomycetota</taxon>
        <taxon>Actinomycetes</taxon>
        <taxon>Pseudonocardiales</taxon>
        <taxon>Pseudonocardiaceae</taxon>
        <taxon>Prauserella</taxon>
    </lineage>
</organism>
<dbReference type="Gene3D" id="1.10.10.10">
    <property type="entry name" value="Winged helix-like DNA-binding domain superfamily/Winged helix DNA-binding domain"/>
    <property type="match status" value="1"/>
</dbReference>
<reference evidence="7 8" key="1">
    <citation type="submission" date="2016-10" db="EMBL/GenBank/DDBJ databases">
        <authorList>
            <person name="de Groot N.N."/>
        </authorList>
    </citation>
    <scope>NUCLEOTIDE SEQUENCE [LARGE SCALE GENOMIC DNA]</scope>
    <source>
        <strain evidence="7 8">CGMCC 4.5506</strain>
    </source>
</reference>
<dbReference type="EMBL" id="FMZE01000008">
    <property type="protein sequence ID" value="SDD39032.1"/>
    <property type="molecule type" value="Genomic_DNA"/>
</dbReference>
<keyword evidence="4 6" id="KW-0802">TPR repeat</keyword>
<dbReference type="Gene3D" id="1.25.40.10">
    <property type="entry name" value="Tetratricopeptide repeat domain"/>
    <property type="match status" value="1"/>
</dbReference>
<dbReference type="SUPFAM" id="SSF48452">
    <property type="entry name" value="TPR-like"/>
    <property type="match status" value="1"/>
</dbReference>
<sequence length="437" mass="48033">RLHEASDRMSELAAGTRRVRAAFDLSYQALTTEAQTVFRLLGLHPGEDFTAASTAALAGHTPTHTRRVLDHLVDEHLVMVTNGDRYRLHDLLKDYARDLISAEDIGYRRKALRRLLRWFSHSAVAARARLLPDDPLLLPAWSEGAEHLPIFANEDAAFRWLEAESATLVSALPAALEHGLPGAAWRLSVALQAHFRFTSDRSVWLDVAKTGLAAARAAENKQGEGWTLNDLGVAYAETGDMDRAAELFAESIAIRTELGELQTLGRVLGNSAIVHAFKDEFATAISEFERAREIARDVGDVFFEIGVVNNLGETYQRAGRYDEAIAQFREGIAMSDKAGHTRNRALSLHGLGSALARLGHHSEAMEPLREAIDIHHRAKSRADEAETLQTLGNVLRELGDEAGAIGCWEQALTLLEQIAHSRAAEVRKLLDNAVLSA</sequence>
<protein>
    <submittedName>
        <fullName evidence="7">Tetratricopeptide (TPR) repeat</fullName>
    </submittedName>
</protein>
<keyword evidence="2" id="KW-0963">Cytoplasm</keyword>
<proteinExistence type="inferred from homology"/>
<gene>
    <name evidence="7" type="ORF">SAMN05421630_1081</name>
</gene>
<keyword evidence="8" id="KW-1185">Reference proteome</keyword>
<comment type="subcellular location">
    <subcellularLocation>
        <location evidence="1">Cytoplasm</location>
    </subcellularLocation>
</comment>
<dbReference type="PROSITE" id="PS50005">
    <property type="entry name" value="TPR"/>
    <property type="match status" value="2"/>
</dbReference>
<evidence type="ECO:0000256" key="5">
    <source>
        <dbReference type="ARBA" id="ARBA00038253"/>
    </source>
</evidence>
<evidence type="ECO:0000256" key="4">
    <source>
        <dbReference type="ARBA" id="ARBA00022803"/>
    </source>
</evidence>
<keyword evidence="3" id="KW-0677">Repeat</keyword>
<accession>A0A1G6UCA0</accession>
<dbReference type="InterPro" id="IPR011990">
    <property type="entry name" value="TPR-like_helical_dom_sf"/>
</dbReference>
<dbReference type="Pfam" id="PF13374">
    <property type="entry name" value="TPR_10"/>
    <property type="match status" value="1"/>
</dbReference>
<evidence type="ECO:0000256" key="1">
    <source>
        <dbReference type="ARBA" id="ARBA00004496"/>
    </source>
</evidence>
<dbReference type="RefSeq" id="WP_218128583.1">
    <property type="nucleotide sequence ID" value="NZ_FMZE01000008.1"/>
</dbReference>
<name>A0A1G6UCA0_9PSEU</name>
<dbReference type="AlphaFoldDB" id="A0A1G6UCA0"/>
<comment type="similarity">
    <text evidence="5">Belongs to the Rap family.</text>
</comment>
<feature type="non-terminal residue" evidence="7">
    <location>
        <position position="1"/>
    </location>
</feature>
<dbReference type="Pfam" id="PF13424">
    <property type="entry name" value="TPR_12"/>
    <property type="match status" value="1"/>
</dbReference>
<evidence type="ECO:0000256" key="2">
    <source>
        <dbReference type="ARBA" id="ARBA00022490"/>
    </source>
</evidence>
<evidence type="ECO:0000313" key="7">
    <source>
        <dbReference type="EMBL" id="SDD39032.1"/>
    </source>
</evidence>
<dbReference type="STRING" id="530584.SAMN05421630_1081"/>
<dbReference type="SMART" id="SM00028">
    <property type="entry name" value="TPR"/>
    <property type="match status" value="5"/>
</dbReference>
<evidence type="ECO:0000313" key="8">
    <source>
        <dbReference type="Proteomes" id="UP000199494"/>
    </source>
</evidence>
<evidence type="ECO:0000256" key="3">
    <source>
        <dbReference type="ARBA" id="ARBA00022737"/>
    </source>
</evidence>
<dbReference type="PANTHER" id="PTHR46630">
    <property type="entry name" value="TETRATRICOPEPTIDE REPEAT PROTEIN 29"/>
    <property type="match status" value="1"/>
</dbReference>
<dbReference type="PANTHER" id="PTHR46630:SF1">
    <property type="entry name" value="TETRATRICOPEPTIDE REPEAT PROTEIN 29"/>
    <property type="match status" value="1"/>
</dbReference>
<feature type="repeat" description="TPR" evidence="6">
    <location>
        <begin position="225"/>
        <end position="258"/>
    </location>
</feature>